<feature type="compositionally biased region" description="Polar residues" evidence="5">
    <location>
        <begin position="471"/>
        <end position="482"/>
    </location>
</feature>
<feature type="transmembrane region" description="Helical" evidence="6">
    <location>
        <begin position="127"/>
        <end position="149"/>
    </location>
</feature>
<feature type="compositionally biased region" description="Basic and acidic residues" evidence="5">
    <location>
        <begin position="295"/>
        <end position="313"/>
    </location>
</feature>
<feature type="compositionally biased region" description="Polar residues" evidence="5">
    <location>
        <begin position="317"/>
        <end position="347"/>
    </location>
</feature>
<gene>
    <name evidence="7" type="ORF">BOKJ2_LOCUS11641</name>
</gene>
<feature type="region of interest" description="Disordered" evidence="5">
    <location>
        <begin position="231"/>
        <end position="525"/>
    </location>
</feature>
<dbReference type="InterPro" id="IPR051115">
    <property type="entry name" value="LAPTM_transporter"/>
</dbReference>
<dbReference type="Proteomes" id="UP000783686">
    <property type="component" value="Unassembled WGS sequence"/>
</dbReference>
<evidence type="ECO:0000256" key="3">
    <source>
        <dbReference type="ARBA" id="ARBA00022989"/>
    </source>
</evidence>
<protein>
    <submittedName>
        <fullName evidence="7">Uncharacterized protein</fullName>
    </submittedName>
</protein>
<accession>A0A811LEG7</accession>
<keyword evidence="8" id="KW-1185">Reference proteome</keyword>
<feature type="transmembrane region" description="Helical" evidence="6">
    <location>
        <begin position="40"/>
        <end position="58"/>
    </location>
</feature>
<evidence type="ECO:0000313" key="8">
    <source>
        <dbReference type="Proteomes" id="UP000614601"/>
    </source>
</evidence>
<dbReference type="PANTHER" id="PTHR12479:SF10">
    <property type="entry name" value="LYSOSOMAL-ASSOCIATED TRANSMEMBRANE PROTEIN"/>
    <property type="match status" value="1"/>
</dbReference>
<dbReference type="PANTHER" id="PTHR12479">
    <property type="entry name" value="LYSOSOMAL-ASSOCIATED TRANSMEMBRANE PROTEIN"/>
    <property type="match status" value="1"/>
</dbReference>
<feature type="transmembrane region" description="Helical" evidence="6">
    <location>
        <begin position="95"/>
        <end position="115"/>
    </location>
</feature>
<dbReference type="GO" id="GO:0005765">
    <property type="term" value="C:lysosomal membrane"/>
    <property type="evidence" value="ECO:0007669"/>
    <property type="project" value="TreeGrafter"/>
</dbReference>
<reference evidence="7" key="1">
    <citation type="submission" date="2020-09" db="EMBL/GenBank/DDBJ databases">
        <authorList>
            <person name="Kikuchi T."/>
        </authorList>
    </citation>
    <scope>NUCLEOTIDE SEQUENCE</scope>
    <source>
        <strain evidence="7">SH1</strain>
    </source>
</reference>
<evidence type="ECO:0000256" key="4">
    <source>
        <dbReference type="ARBA" id="ARBA00023136"/>
    </source>
</evidence>
<keyword evidence="2 6" id="KW-0812">Transmembrane</keyword>
<dbReference type="OrthoDB" id="5870528at2759"/>
<feature type="compositionally biased region" description="Polar residues" evidence="5">
    <location>
        <begin position="406"/>
        <end position="424"/>
    </location>
</feature>
<dbReference type="Proteomes" id="UP000614601">
    <property type="component" value="Unassembled WGS sequence"/>
</dbReference>
<keyword evidence="3 6" id="KW-1133">Transmembrane helix</keyword>
<keyword evidence="4 6" id="KW-0472">Membrane</keyword>
<evidence type="ECO:0000256" key="5">
    <source>
        <dbReference type="SAM" id="MobiDB-lite"/>
    </source>
</evidence>
<name>A0A811LEG7_9BILA</name>
<sequence length="553" mass="62465">MPAETGRAWHHHGQRVLSTVRSKENNRTCFNCLPIKTGTVIVGIVELVVVGLFLTTLLKQMSLKNRELNACFQRKWETCLKFHFSHSNITLAGDYVIALSMVAIGVCVLLMFIGICNTAPKMLLPHLAIQLLGLMVSLTYFGVYAWSYVYGDVYTHKRHFQFRQLVERMWFATMLLLGSIVQCGCFFTVLKCSLHLQRLQAEKYHRMQQFEEVSERVRRAKENGMWRNTSWGGGFAEYKGQNDEETEEKKREREERRKDRNAVRVKWNMEKNMEKSISLGVEENHSSTVTEEEEPKPKMETIKEKPKEMEKPAVKTVPQSSPKTSAQPSPKTGGQSSPKGGAQTSPKQLEGTPRSRQRRFSKDGRMQMSKSSSQDSGGSNFQMIPVMEVKAPPPPMRHVKKEKSSDSLLQGLTATPAHPSSASLQRHDHHRHRNNPSPPSPIRRTSVDSLGAPLRPGQRPQPKHIPPAAITSVNLQTVSGTSPLAARKYHGEPDKRQRRLTNEMETSSSSRRMEGSFHRQHYPPPVTVLPMVKKISITSKAGPAFPPTTDFPV</sequence>
<dbReference type="AlphaFoldDB" id="A0A811LEG7"/>
<evidence type="ECO:0000313" key="7">
    <source>
        <dbReference type="EMBL" id="CAD5225564.1"/>
    </source>
</evidence>
<comment type="subcellular location">
    <subcellularLocation>
        <location evidence="1">Endomembrane system</location>
        <topology evidence="1">Multi-pass membrane protein</topology>
    </subcellularLocation>
</comment>
<evidence type="ECO:0000256" key="6">
    <source>
        <dbReference type="SAM" id="Phobius"/>
    </source>
</evidence>
<dbReference type="EMBL" id="CAJFCW020000005">
    <property type="protein sequence ID" value="CAG9121076.1"/>
    <property type="molecule type" value="Genomic_DNA"/>
</dbReference>
<feature type="transmembrane region" description="Helical" evidence="6">
    <location>
        <begin position="170"/>
        <end position="190"/>
    </location>
</feature>
<organism evidence="7 8">
    <name type="scientific">Bursaphelenchus okinawaensis</name>
    <dbReference type="NCBI Taxonomy" id="465554"/>
    <lineage>
        <taxon>Eukaryota</taxon>
        <taxon>Metazoa</taxon>
        <taxon>Ecdysozoa</taxon>
        <taxon>Nematoda</taxon>
        <taxon>Chromadorea</taxon>
        <taxon>Rhabditida</taxon>
        <taxon>Tylenchina</taxon>
        <taxon>Tylenchomorpha</taxon>
        <taxon>Aphelenchoidea</taxon>
        <taxon>Aphelenchoididae</taxon>
        <taxon>Bursaphelenchus</taxon>
    </lineage>
</organism>
<comment type="caution">
    <text evidence="7">The sequence shown here is derived from an EMBL/GenBank/DDBJ whole genome shotgun (WGS) entry which is preliminary data.</text>
</comment>
<feature type="compositionally biased region" description="Basic and acidic residues" evidence="5">
    <location>
        <begin position="247"/>
        <end position="274"/>
    </location>
</feature>
<dbReference type="EMBL" id="CAJFDH010000005">
    <property type="protein sequence ID" value="CAD5225564.1"/>
    <property type="molecule type" value="Genomic_DNA"/>
</dbReference>
<feature type="compositionally biased region" description="Low complexity" evidence="5">
    <location>
        <begin position="366"/>
        <end position="379"/>
    </location>
</feature>
<evidence type="ECO:0000256" key="2">
    <source>
        <dbReference type="ARBA" id="ARBA00022692"/>
    </source>
</evidence>
<proteinExistence type="predicted"/>
<dbReference type="GO" id="GO:0012505">
    <property type="term" value="C:endomembrane system"/>
    <property type="evidence" value="ECO:0007669"/>
    <property type="project" value="UniProtKB-SubCell"/>
</dbReference>
<evidence type="ECO:0000256" key="1">
    <source>
        <dbReference type="ARBA" id="ARBA00004127"/>
    </source>
</evidence>